<accession>A0A1M7FUW3</accession>
<dbReference type="GO" id="GO:0007165">
    <property type="term" value="P:signal transduction"/>
    <property type="evidence" value="ECO:0007669"/>
    <property type="project" value="UniProtKB-KW"/>
</dbReference>
<organism evidence="13 14">
    <name type="scientific">Roseibium suaedae</name>
    <dbReference type="NCBI Taxonomy" id="735517"/>
    <lineage>
        <taxon>Bacteria</taxon>
        <taxon>Pseudomonadati</taxon>
        <taxon>Pseudomonadota</taxon>
        <taxon>Alphaproteobacteria</taxon>
        <taxon>Hyphomicrobiales</taxon>
        <taxon>Stappiaceae</taxon>
        <taxon>Roseibium</taxon>
    </lineage>
</organism>
<evidence type="ECO:0000256" key="7">
    <source>
        <dbReference type="ARBA" id="ARBA00023224"/>
    </source>
</evidence>
<feature type="domain" description="HAMP" evidence="12">
    <location>
        <begin position="376"/>
        <end position="429"/>
    </location>
</feature>
<dbReference type="PRINTS" id="PR00260">
    <property type="entry name" value="CHEMTRNSDUCR"/>
</dbReference>
<dbReference type="GO" id="GO:0005886">
    <property type="term" value="C:plasma membrane"/>
    <property type="evidence" value="ECO:0007669"/>
    <property type="project" value="UniProtKB-SubCell"/>
</dbReference>
<dbReference type="SMART" id="SM00304">
    <property type="entry name" value="HAMP"/>
    <property type="match status" value="3"/>
</dbReference>
<evidence type="ECO:0000259" key="11">
    <source>
        <dbReference type="PROSITE" id="PS50111"/>
    </source>
</evidence>
<evidence type="ECO:0000256" key="1">
    <source>
        <dbReference type="ARBA" id="ARBA00004651"/>
    </source>
</evidence>
<keyword evidence="7 9" id="KW-0807">Transducer</keyword>
<protein>
    <submittedName>
        <fullName evidence="13">Methyl-accepting chemotaxis protein</fullName>
    </submittedName>
</protein>
<dbReference type="InterPro" id="IPR004090">
    <property type="entry name" value="Chemotax_Me-accpt_rcpt"/>
</dbReference>
<evidence type="ECO:0000256" key="4">
    <source>
        <dbReference type="ARBA" id="ARBA00022692"/>
    </source>
</evidence>
<evidence type="ECO:0000259" key="12">
    <source>
        <dbReference type="PROSITE" id="PS50885"/>
    </source>
</evidence>
<dbReference type="EMBL" id="FRBW01000002">
    <property type="protein sequence ID" value="SHM07861.1"/>
    <property type="molecule type" value="Genomic_DNA"/>
</dbReference>
<evidence type="ECO:0000256" key="3">
    <source>
        <dbReference type="ARBA" id="ARBA00022500"/>
    </source>
</evidence>
<dbReference type="PROSITE" id="PS50111">
    <property type="entry name" value="CHEMOTAXIS_TRANSDUC_2"/>
    <property type="match status" value="1"/>
</dbReference>
<keyword evidence="2" id="KW-1003">Cell membrane</keyword>
<dbReference type="AlphaFoldDB" id="A0A1M7FUW3"/>
<keyword evidence="3" id="KW-0145">Chemotaxis</keyword>
<dbReference type="PROSITE" id="PS50885">
    <property type="entry name" value="HAMP"/>
    <property type="match status" value="1"/>
</dbReference>
<dbReference type="Proteomes" id="UP000186002">
    <property type="component" value="Unassembled WGS sequence"/>
</dbReference>
<comment type="subcellular location">
    <subcellularLocation>
        <location evidence="1">Cell membrane</location>
        <topology evidence="1">Multi-pass membrane protein</topology>
    </subcellularLocation>
</comment>
<dbReference type="Gene3D" id="1.10.287.950">
    <property type="entry name" value="Methyl-accepting chemotaxis protein"/>
    <property type="match status" value="1"/>
</dbReference>
<proteinExistence type="inferred from homology"/>
<feature type="domain" description="Methyl-accepting transducer" evidence="11">
    <location>
        <begin position="471"/>
        <end position="704"/>
    </location>
</feature>
<dbReference type="SMART" id="SM00283">
    <property type="entry name" value="MA"/>
    <property type="match status" value="1"/>
</dbReference>
<keyword evidence="5 10" id="KW-1133">Transmembrane helix</keyword>
<feature type="transmembrane region" description="Helical" evidence="10">
    <location>
        <begin position="20"/>
        <end position="42"/>
    </location>
</feature>
<dbReference type="InterPro" id="IPR033479">
    <property type="entry name" value="dCache_1"/>
</dbReference>
<dbReference type="CDD" id="cd18774">
    <property type="entry name" value="PDC2_HK_sensor"/>
    <property type="match status" value="1"/>
</dbReference>
<reference evidence="13 14" key="1">
    <citation type="submission" date="2016-11" db="EMBL/GenBank/DDBJ databases">
        <authorList>
            <person name="Jaros S."/>
            <person name="Januszkiewicz K."/>
            <person name="Wedrychowicz H."/>
        </authorList>
    </citation>
    <scope>NUCLEOTIDE SEQUENCE [LARGE SCALE GENOMIC DNA]</scope>
    <source>
        <strain evidence="13 14">DSM 22153</strain>
    </source>
</reference>
<dbReference type="PANTHER" id="PTHR32089">
    <property type="entry name" value="METHYL-ACCEPTING CHEMOTAXIS PROTEIN MCPB"/>
    <property type="match status" value="1"/>
</dbReference>
<keyword evidence="4 10" id="KW-0812">Transmembrane</keyword>
<dbReference type="Pfam" id="PF00015">
    <property type="entry name" value="MCPsignal"/>
    <property type="match status" value="1"/>
</dbReference>
<dbReference type="STRING" id="735517.SAMN05444272_1720"/>
<sequence length="727" mass="76692">MSVGVDTVSRKRNRVLKLSVVVPALMVGVTLASCIAVGIGGYMTARDGMSEAASNELAMLGNSRKALLQSSLDSLSGDLSSIASGAAATLAFNEMNASLVNLETDRAQLSAYFQPDGSDPKARAELTGKDSKTMYAWRHTDVHGSFHSAWANSGLADIYAINTDGRVIYSVTKSPDFLELVTEGPLQDQGIGKIFQEALAAEKGTQVHTSFAPYSAAGSRPSMFVAQPAFITKFSGEELAGVIVVRIEPDYLERITNDREGLGETGQVYLVNSDETLITNQPLSSEPTALVKSVSNEVVDKAVSGTEASGIVTGADGVDRMMVATPLSFRGTNWAIVAERSAEETLASVTSMRNSMLLITLVTVLIAAVIALFFSRSITRPLNALVKALEAIASGNTTAEIAAAKRGDEIGDIGHAVLMIRQNAVEEQERRAEEDARNARSAAEQRQEMLGHLAAEFEDSVGRVVDSVAQSVNSLRGSAEEMRHMMSVSGESSTRAAQVSADAMNEVQSIATASDQLSSSIQEISSLIERSSSVAQTATARAQSTNDTVRSLAEAANRIGEVVTLISDIADQTNLLALNATIEAARAGEAGRGFAVVASEVKELASQTGKATGEIQQQIDAIRHATDEAVSAIGDIQETINEISHSVTEVSAAVTEQSFATRGIAENTQRAAVGTSKVSDDISSVLEISGKTSEAAMMFVGSVEDLSDQAKHLDTEVKNFLGQVRSA</sequence>
<dbReference type="GO" id="GO:0004888">
    <property type="term" value="F:transmembrane signaling receptor activity"/>
    <property type="evidence" value="ECO:0007669"/>
    <property type="project" value="InterPro"/>
</dbReference>
<evidence type="ECO:0000256" key="8">
    <source>
        <dbReference type="ARBA" id="ARBA00029447"/>
    </source>
</evidence>
<keyword evidence="14" id="KW-1185">Reference proteome</keyword>
<dbReference type="SUPFAM" id="SSF58104">
    <property type="entry name" value="Methyl-accepting chemotaxis protein (MCP) signaling domain"/>
    <property type="match status" value="1"/>
</dbReference>
<dbReference type="PANTHER" id="PTHR32089:SF112">
    <property type="entry name" value="LYSOZYME-LIKE PROTEIN-RELATED"/>
    <property type="match status" value="1"/>
</dbReference>
<keyword evidence="6 10" id="KW-0472">Membrane</keyword>
<dbReference type="Pfam" id="PF00672">
    <property type="entry name" value="HAMP"/>
    <property type="match status" value="1"/>
</dbReference>
<dbReference type="InterPro" id="IPR003660">
    <property type="entry name" value="HAMP_dom"/>
</dbReference>
<evidence type="ECO:0000313" key="13">
    <source>
        <dbReference type="EMBL" id="SHM07861.1"/>
    </source>
</evidence>
<feature type="transmembrane region" description="Helical" evidence="10">
    <location>
        <begin position="356"/>
        <end position="374"/>
    </location>
</feature>
<gene>
    <name evidence="13" type="ORF">SAMN05444272_1720</name>
</gene>
<dbReference type="Gene3D" id="6.10.340.10">
    <property type="match status" value="1"/>
</dbReference>
<evidence type="ECO:0000256" key="6">
    <source>
        <dbReference type="ARBA" id="ARBA00023136"/>
    </source>
</evidence>
<dbReference type="Gene3D" id="3.30.450.20">
    <property type="entry name" value="PAS domain"/>
    <property type="match status" value="1"/>
</dbReference>
<dbReference type="SUPFAM" id="SSF158472">
    <property type="entry name" value="HAMP domain-like"/>
    <property type="match status" value="1"/>
</dbReference>
<evidence type="ECO:0000313" key="14">
    <source>
        <dbReference type="Proteomes" id="UP000186002"/>
    </source>
</evidence>
<evidence type="ECO:0000256" key="2">
    <source>
        <dbReference type="ARBA" id="ARBA00022475"/>
    </source>
</evidence>
<dbReference type="GO" id="GO:0006935">
    <property type="term" value="P:chemotaxis"/>
    <property type="evidence" value="ECO:0007669"/>
    <property type="project" value="UniProtKB-KW"/>
</dbReference>
<evidence type="ECO:0000256" key="5">
    <source>
        <dbReference type="ARBA" id="ARBA00022989"/>
    </source>
</evidence>
<dbReference type="InterPro" id="IPR004089">
    <property type="entry name" value="MCPsignal_dom"/>
</dbReference>
<comment type="similarity">
    <text evidence="8">Belongs to the methyl-accepting chemotaxis (MCP) protein family.</text>
</comment>
<dbReference type="Pfam" id="PF02743">
    <property type="entry name" value="dCache_1"/>
    <property type="match status" value="1"/>
</dbReference>
<evidence type="ECO:0000256" key="10">
    <source>
        <dbReference type="SAM" id="Phobius"/>
    </source>
</evidence>
<evidence type="ECO:0000256" key="9">
    <source>
        <dbReference type="PROSITE-ProRule" id="PRU00284"/>
    </source>
</evidence>
<dbReference type="CDD" id="cd06225">
    <property type="entry name" value="HAMP"/>
    <property type="match status" value="1"/>
</dbReference>
<name>A0A1M7FUW3_9HYPH</name>